<comment type="caution">
    <text evidence="1">The sequence shown here is derived from an EMBL/GenBank/DDBJ whole genome shotgun (WGS) entry which is preliminary data.</text>
</comment>
<gene>
    <name evidence="1" type="ORF">DET56_10868</name>
</gene>
<dbReference type="EMBL" id="QGTZ01000008">
    <property type="protein sequence ID" value="PWW37875.1"/>
    <property type="molecule type" value="Genomic_DNA"/>
</dbReference>
<dbReference type="AlphaFoldDB" id="A0A855XWU6"/>
<accession>A0A855XWU6</accession>
<evidence type="ECO:0000313" key="2">
    <source>
        <dbReference type="Proteomes" id="UP000247078"/>
    </source>
</evidence>
<protein>
    <submittedName>
        <fullName evidence="1">Uncharacterized protein</fullName>
    </submittedName>
</protein>
<name>A0A855XWU6_9BACL</name>
<dbReference type="RefSeq" id="WP_167434692.1">
    <property type="nucleotide sequence ID" value="NZ_QGTZ01000008.1"/>
</dbReference>
<organism evidence="1 2">
    <name type="scientific">Paenibacillus pabuli</name>
    <dbReference type="NCBI Taxonomy" id="1472"/>
    <lineage>
        <taxon>Bacteria</taxon>
        <taxon>Bacillati</taxon>
        <taxon>Bacillota</taxon>
        <taxon>Bacilli</taxon>
        <taxon>Bacillales</taxon>
        <taxon>Paenibacillaceae</taxon>
        <taxon>Paenibacillus</taxon>
    </lineage>
</organism>
<evidence type="ECO:0000313" key="1">
    <source>
        <dbReference type="EMBL" id="PWW37875.1"/>
    </source>
</evidence>
<dbReference type="Proteomes" id="UP000247078">
    <property type="component" value="Unassembled WGS sequence"/>
</dbReference>
<reference evidence="1 2" key="1">
    <citation type="submission" date="2018-05" db="EMBL/GenBank/DDBJ databases">
        <title>Freshwater and sediment microbial communities from various areas in North America, analyzing microbe dynamics in response to fracking.</title>
        <authorList>
            <person name="Lamendella R."/>
        </authorList>
    </citation>
    <scope>NUCLEOTIDE SEQUENCE [LARGE SCALE GENOMIC DNA]</scope>
    <source>
        <strain evidence="1 2">DB-3</strain>
    </source>
</reference>
<proteinExistence type="predicted"/>
<sequence length="46" mass="5143">MNHATENNDLDLFIDILADMICCYLQAEEDSTETDKLVPESQPNAA</sequence>